<gene>
    <name evidence="2" type="ORF">KFK09_025341</name>
</gene>
<accession>A0A8T3AGP1</accession>
<keyword evidence="3" id="KW-1185">Reference proteome</keyword>
<evidence type="ECO:0000313" key="2">
    <source>
        <dbReference type="EMBL" id="KAI0495191.1"/>
    </source>
</evidence>
<organism evidence="2 3">
    <name type="scientific">Dendrobium nobile</name>
    <name type="common">Orchid</name>
    <dbReference type="NCBI Taxonomy" id="94219"/>
    <lineage>
        <taxon>Eukaryota</taxon>
        <taxon>Viridiplantae</taxon>
        <taxon>Streptophyta</taxon>
        <taxon>Embryophyta</taxon>
        <taxon>Tracheophyta</taxon>
        <taxon>Spermatophyta</taxon>
        <taxon>Magnoliopsida</taxon>
        <taxon>Liliopsida</taxon>
        <taxon>Asparagales</taxon>
        <taxon>Orchidaceae</taxon>
        <taxon>Epidendroideae</taxon>
        <taxon>Malaxideae</taxon>
        <taxon>Dendrobiinae</taxon>
        <taxon>Dendrobium</taxon>
    </lineage>
</organism>
<keyword evidence="1" id="KW-0812">Transmembrane</keyword>
<reference evidence="2" key="1">
    <citation type="journal article" date="2022" name="Front. Genet.">
        <title>Chromosome-Scale Assembly of the Dendrobium nobile Genome Provides Insights Into the Molecular Mechanism of the Biosynthesis of the Medicinal Active Ingredient of Dendrobium.</title>
        <authorList>
            <person name="Xu Q."/>
            <person name="Niu S.-C."/>
            <person name="Li K.-L."/>
            <person name="Zheng P.-J."/>
            <person name="Zhang X.-J."/>
            <person name="Jia Y."/>
            <person name="Liu Y."/>
            <person name="Niu Y.-X."/>
            <person name="Yu L.-H."/>
            <person name="Chen D.-F."/>
            <person name="Zhang G.-Q."/>
        </authorList>
    </citation>
    <scope>NUCLEOTIDE SEQUENCE</scope>
    <source>
        <tissue evidence="2">Leaf</tissue>
    </source>
</reference>
<evidence type="ECO:0000313" key="3">
    <source>
        <dbReference type="Proteomes" id="UP000829196"/>
    </source>
</evidence>
<comment type="caution">
    <text evidence="2">The sequence shown here is derived from an EMBL/GenBank/DDBJ whole genome shotgun (WGS) entry which is preliminary data.</text>
</comment>
<sequence length="104" mass="11712">MADPELEWGLVFDAQGNFDVLRSPFFDAGFESDEDTVGDYLERILPSLIKVIDRQRPEYNWSIDGRSSTPLPNPAPSSPSLRIYGTVFLGVVSSLVWLFFLQQA</sequence>
<dbReference type="Proteomes" id="UP000829196">
    <property type="component" value="Unassembled WGS sequence"/>
</dbReference>
<keyword evidence="1" id="KW-0472">Membrane</keyword>
<dbReference type="EMBL" id="JAGYWB010000017">
    <property type="protein sequence ID" value="KAI0495191.1"/>
    <property type="molecule type" value="Genomic_DNA"/>
</dbReference>
<keyword evidence="1" id="KW-1133">Transmembrane helix</keyword>
<dbReference type="AlphaFoldDB" id="A0A8T3AGP1"/>
<evidence type="ECO:0000256" key="1">
    <source>
        <dbReference type="SAM" id="Phobius"/>
    </source>
</evidence>
<feature type="transmembrane region" description="Helical" evidence="1">
    <location>
        <begin position="81"/>
        <end position="101"/>
    </location>
</feature>
<protein>
    <submittedName>
        <fullName evidence="2">Uncharacterized protein</fullName>
    </submittedName>
</protein>
<proteinExistence type="predicted"/>
<name>A0A8T3AGP1_DENNO</name>